<sequence>MTYGLHLSTQTKQPQLDPATIFGINASLGGVEPKPIASN</sequence>
<dbReference type="Proteomes" id="UP000789572">
    <property type="component" value="Unassembled WGS sequence"/>
</dbReference>
<evidence type="ECO:0000313" key="1">
    <source>
        <dbReference type="EMBL" id="CAG8515248.1"/>
    </source>
</evidence>
<evidence type="ECO:0000313" key="2">
    <source>
        <dbReference type="Proteomes" id="UP000789572"/>
    </source>
</evidence>
<comment type="caution">
    <text evidence="1">The sequence shown here is derived from an EMBL/GenBank/DDBJ whole genome shotgun (WGS) entry which is preliminary data.</text>
</comment>
<keyword evidence="2" id="KW-1185">Reference proteome</keyword>
<name>A0A9N9F7R3_9GLOM</name>
<dbReference type="AlphaFoldDB" id="A0A9N9F7R3"/>
<organism evidence="1 2">
    <name type="scientific">Paraglomus occultum</name>
    <dbReference type="NCBI Taxonomy" id="144539"/>
    <lineage>
        <taxon>Eukaryota</taxon>
        <taxon>Fungi</taxon>
        <taxon>Fungi incertae sedis</taxon>
        <taxon>Mucoromycota</taxon>
        <taxon>Glomeromycotina</taxon>
        <taxon>Glomeromycetes</taxon>
        <taxon>Paraglomerales</taxon>
        <taxon>Paraglomeraceae</taxon>
        <taxon>Paraglomus</taxon>
    </lineage>
</organism>
<dbReference type="EMBL" id="CAJVPJ010000355">
    <property type="protein sequence ID" value="CAG8515248.1"/>
    <property type="molecule type" value="Genomic_DNA"/>
</dbReference>
<accession>A0A9N9F7R3</accession>
<gene>
    <name evidence="1" type="ORF">POCULU_LOCUS3285</name>
</gene>
<reference evidence="1" key="1">
    <citation type="submission" date="2021-06" db="EMBL/GenBank/DDBJ databases">
        <authorList>
            <person name="Kallberg Y."/>
            <person name="Tangrot J."/>
            <person name="Rosling A."/>
        </authorList>
    </citation>
    <scope>NUCLEOTIDE SEQUENCE</scope>
    <source>
        <strain evidence="1">IA702</strain>
    </source>
</reference>
<proteinExistence type="predicted"/>
<protein>
    <submittedName>
        <fullName evidence="1">6350_t:CDS:1</fullName>
    </submittedName>
</protein>